<dbReference type="HOGENOM" id="CLU_120545_0_0_1"/>
<evidence type="ECO:0000256" key="1">
    <source>
        <dbReference type="SAM" id="MobiDB-lite"/>
    </source>
</evidence>
<sequence>MREDTTSMMRHIELLCTPGGVLVLLRRASSCRLDPAVLQNERAICNHHELLRRYKEGNLNLPWANPVVRTASHVSCLQSYTSVEPWRRKMSFPATNRGKSSSLAPWIHLLHPRPDSAEFSSKASYLRRRQRPIGRTRGHPRAPPRAIGLVERPAGLARSQSGSPVLDDPGSPVLGGERRKIEVTNLKPAYGVFMV</sequence>
<proteinExistence type="predicted"/>
<reference evidence="3" key="1">
    <citation type="submission" date="2008-07" db="EMBL/GenBank/DDBJ databases">
        <title>Annotation of Ajellomyces capsulatus strain H88.</title>
        <authorList>
            <person name="Champion M."/>
            <person name="Cuomo C."/>
            <person name="Ma L.-J."/>
            <person name="Henn M.R."/>
            <person name="Sil A."/>
            <person name="Goldman B."/>
            <person name="Young S.K."/>
            <person name="Kodira C.D."/>
            <person name="Zeng Q."/>
            <person name="Koehrsen M."/>
            <person name="Alvarado L."/>
            <person name="Berlin A."/>
            <person name="Borenstein D."/>
            <person name="Chen Z."/>
            <person name="Engels R."/>
            <person name="Freedman E."/>
            <person name="Gellesch M."/>
            <person name="Goldberg J."/>
            <person name="Griggs A."/>
            <person name="Gujja S."/>
            <person name="Heiman D."/>
            <person name="Hepburn T."/>
            <person name="Howarth C."/>
            <person name="Jen D."/>
            <person name="Larson L."/>
            <person name="Lewis B."/>
            <person name="Mehta T."/>
            <person name="Park D."/>
            <person name="Pearson M."/>
            <person name="Roberts A."/>
            <person name="Saif S."/>
            <person name="Shea T."/>
            <person name="Shenoy N."/>
            <person name="Sisk P."/>
            <person name="Stolte C."/>
            <person name="Sykes S."/>
            <person name="Walk T."/>
            <person name="White J."/>
            <person name="Yandava C."/>
            <person name="Klein B."/>
            <person name="McEwen J.G."/>
            <person name="Puccia R."/>
            <person name="Goldman G.H."/>
            <person name="Felipe M.S."/>
            <person name="Nino-Vega G."/>
            <person name="San-Blas G."/>
            <person name="Taylor J."/>
            <person name="Mendoza L."/>
            <person name="Galagan J."/>
            <person name="Nusbaum C."/>
            <person name="Birren B."/>
        </authorList>
    </citation>
    <scope>NUCLEOTIDE SEQUENCE [LARGE SCALE GENOMIC DNA]</scope>
    <source>
        <strain evidence="3">H88</strain>
    </source>
</reference>
<dbReference type="OMA" id="EPWRRKM"/>
<dbReference type="AlphaFoldDB" id="F0UTN8"/>
<name>F0UTN8_AJEC8</name>
<protein>
    <submittedName>
        <fullName evidence="2">Predicted protein</fullName>
    </submittedName>
</protein>
<feature type="compositionally biased region" description="Basic residues" evidence="1">
    <location>
        <begin position="125"/>
        <end position="142"/>
    </location>
</feature>
<gene>
    <name evidence="2" type="ORF">HCEG_08480</name>
</gene>
<dbReference type="EMBL" id="DS990643">
    <property type="protein sequence ID" value="EGC49265.1"/>
    <property type="molecule type" value="Genomic_DNA"/>
</dbReference>
<evidence type="ECO:0000313" key="2">
    <source>
        <dbReference type="EMBL" id="EGC49265.1"/>
    </source>
</evidence>
<accession>F0UTN8</accession>
<organism evidence="3">
    <name type="scientific">Ajellomyces capsulatus (strain H88)</name>
    <name type="common">Darling's disease fungus</name>
    <name type="synonym">Histoplasma capsulatum</name>
    <dbReference type="NCBI Taxonomy" id="544711"/>
    <lineage>
        <taxon>Eukaryota</taxon>
        <taxon>Fungi</taxon>
        <taxon>Dikarya</taxon>
        <taxon>Ascomycota</taxon>
        <taxon>Pezizomycotina</taxon>
        <taxon>Eurotiomycetes</taxon>
        <taxon>Eurotiomycetidae</taxon>
        <taxon>Onygenales</taxon>
        <taxon>Ajellomycetaceae</taxon>
        <taxon>Histoplasma</taxon>
    </lineage>
</organism>
<evidence type="ECO:0000313" key="3">
    <source>
        <dbReference type="Proteomes" id="UP000008142"/>
    </source>
</evidence>
<dbReference type="Proteomes" id="UP000008142">
    <property type="component" value="Unassembled WGS sequence"/>
</dbReference>
<feature type="region of interest" description="Disordered" evidence="1">
    <location>
        <begin position="120"/>
        <end position="177"/>
    </location>
</feature>